<dbReference type="RefSeq" id="WP_136820909.1">
    <property type="nucleotide sequence ID" value="NZ_BMJX01000003.1"/>
</dbReference>
<organism evidence="1 2">
    <name type="scientific">Sphingobacterium alkalisoli</name>
    <dbReference type="NCBI Taxonomy" id="1874115"/>
    <lineage>
        <taxon>Bacteria</taxon>
        <taxon>Pseudomonadati</taxon>
        <taxon>Bacteroidota</taxon>
        <taxon>Sphingobacteriia</taxon>
        <taxon>Sphingobacteriales</taxon>
        <taxon>Sphingobacteriaceae</taxon>
        <taxon>Sphingobacterium</taxon>
    </lineage>
</organism>
<dbReference type="OrthoDB" id="321327at2"/>
<dbReference type="Proteomes" id="UP000309872">
    <property type="component" value="Unassembled WGS sequence"/>
</dbReference>
<evidence type="ECO:0008006" key="3">
    <source>
        <dbReference type="Google" id="ProtNLM"/>
    </source>
</evidence>
<reference evidence="1 2" key="1">
    <citation type="submission" date="2019-04" db="EMBL/GenBank/DDBJ databases">
        <title>Sphingobacterium olei sp. nov., isolated from oil-contaminated soil.</title>
        <authorList>
            <person name="Liu B."/>
        </authorList>
    </citation>
    <scope>NUCLEOTIDE SEQUENCE [LARGE SCALE GENOMIC DNA]</scope>
    <source>
        <strain evidence="1 2">Y3L14</strain>
    </source>
</reference>
<dbReference type="AlphaFoldDB" id="A0A4U0H2G0"/>
<evidence type="ECO:0000313" key="2">
    <source>
        <dbReference type="Proteomes" id="UP000309872"/>
    </source>
</evidence>
<dbReference type="EMBL" id="SUKA01000003">
    <property type="protein sequence ID" value="TJY65780.1"/>
    <property type="molecule type" value="Genomic_DNA"/>
</dbReference>
<name>A0A4U0H2G0_9SPHI</name>
<comment type="caution">
    <text evidence="1">The sequence shown here is derived from an EMBL/GenBank/DDBJ whole genome shotgun (WGS) entry which is preliminary data.</text>
</comment>
<proteinExistence type="predicted"/>
<gene>
    <name evidence="1" type="ORF">FAZ19_11720</name>
</gene>
<accession>A0A4U0H2G0</accession>
<protein>
    <recommendedName>
        <fullName evidence="3">Quercetin 2,3-dioxygenase C-terminal cupin domain-containing protein</fullName>
    </recommendedName>
</protein>
<keyword evidence="2" id="KW-1185">Reference proteome</keyword>
<evidence type="ECO:0000313" key="1">
    <source>
        <dbReference type="EMBL" id="TJY65780.1"/>
    </source>
</evidence>
<sequence>MEEVRIYIAEQRGEMVIDEGKLSSTLNYGEYASPHRKPIGRLHHVNEWRGCSGQVLTLPLVELSVSIFIPLEEGLVLRIKEQEYIVPLGSLLILPTDVEADVLTRQFGAGDGYFTFQQFVFSTTESHAQEIRSYVLPIVNPLDKNRMIPVLDNEDTPFQIYVGAFVGKVDYKLALDAGFDYVFALALDGNFEVEDRLLFQGDALSLPGFHKLEMECLSDTGLLLAIYY</sequence>